<accession>A0ABV8J5M9</accession>
<dbReference type="EMBL" id="JBHSBL010000029">
    <property type="protein sequence ID" value="MFC4071928.1"/>
    <property type="molecule type" value="Genomic_DNA"/>
</dbReference>
<name>A0ABV8J5M9_9ACTN</name>
<gene>
    <name evidence="1" type="ORF">ACFO0C_43940</name>
</gene>
<dbReference type="Proteomes" id="UP001595867">
    <property type="component" value="Unassembled WGS sequence"/>
</dbReference>
<keyword evidence="2" id="KW-1185">Reference proteome</keyword>
<evidence type="ECO:0000313" key="2">
    <source>
        <dbReference type="Proteomes" id="UP001595867"/>
    </source>
</evidence>
<dbReference type="InterPro" id="IPR025447">
    <property type="entry name" value="DUF4192"/>
</dbReference>
<sequence length="318" mass="34962">MTSNDRLNLTDPADTAALVPYLLGHHPHDRLVILALRQHRLHFLAAADLPYTAPAGADVVAVVADTQPDQILLYGYGDHDTVTTAVDHTTAGFTAARIPVLDAFRVHDNRIWHLHCHDPHCDYDGTPFDPDNTVAAAFATYHGLTAATDIQALDARLDPVTGAERDAMTLAYHRAHHQLLRLTDGPDAADRLHLLLEELLTETRSAYRTGRLCDTRAALLTVLLDVQPLRHHAVRQIPADELHLRIWTDLTRRASPAYTAAPATMLAVAAIQLGEGTLARLAIQRAQHAAPTDPLITVIAECIRYGVHPDTVRRILHD</sequence>
<proteinExistence type="predicted"/>
<reference evidence="2" key="1">
    <citation type="journal article" date="2019" name="Int. J. Syst. Evol. Microbiol.">
        <title>The Global Catalogue of Microorganisms (GCM) 10K type strain sequencing project: providing services to taxonomists for standard genome sequencing and annotation.</title>
        <authorList>
            <consortium name="The Broad Institute Genomics Platform"/>
            <consortium name="The Broad Institute Genome Sequencing Center for Infectious Disease"/>
            <person name="Wu L."/>
            <person name="Ma J."/>
        </authorList>
    </citation>
    <scope>NUCLEOTIDE SEQUENCE [LARGE SCALE GENOMIC DNA]</scope>
    <source>
        <strain evidence="2">TBRC 5832</strain>
    </source>
</reference>
<dbReference type="RefSeq" id="WP_378072799.1">
    <property type="nucleotide sequence ID" value="NZ_JBHSBL010000029.1"/>
</dbReference>
<protein>
    <submittedName>
        <fullName evidence="1">DUF4192 domain-containing protein</fullName>
    </submittedName>
</protein>
<comment type="caution">
    <text evidence="1">The sequence shown here is derived from an EMBL/GenBank/DDBJ whole genome shotgun (WGS) entry which is preliminary data.</text>
</comment>
<organism evidence="1 2">
    <name type="scientific">Actinoplanes subglobosus</name>
    <dbReference type="NCBI Taxonomy" id="1547892"/>
    <lineage>
        <taxon>Bacteria</taxon>
        <taxon>Bacillati</taxon>
        <taxon>Actinomycetota</taxon>
        <taxon>Actinomycetes</taxon>
        <taxon>Micromonosporales</taxon>
        <taxon>Micromonosporaceae</taxon>
        <taxon>Actinoplanes</taxon>
    </lineage>
</organism>
<dbReference type="Pfam" id="PF13830">
    <property type="entry name" value="DUF4192"/>
    <property type="match status" value="1"/>
</dbReference>
<evidence type="ECO:0000313" key="1">
    <source>
        <dbReference type="EMBL" id="MFC4071928.1"/>
    </source>
</evidence>